<dbReference type="Proteomes" id="UP000297453">
    <property type="component" value="Unassembled WGS sequence"/>
</dbReference>
<accession>A0A4R9FP76</accession>
<comment type="caution">
    <text evidence="2">The sequence shown here is derived from an EMBL/GenBank/DDBJ whole genome shotgun (WGS) entry which is preliminary data.</text>
</comment>
<feature type="transmembrane region" description="Helical" evidence="1">
    <location>
        <begin position="34"/>
        <end position="56"/>
    </location>
</feature>
<gene>
    <name evidence="2" type="ORF">EHO59_17120</name>
</gene>
<feature type="transmembrane region" description="Helical" evidence="1">
    <location>
        <begin position="6"/>
        <end position="27"/>
    </location>
</feature>
<evidence type="ECO:0000256" key="1">
    <source>
        <dbReference type="SAM" id="Phobius"/>
    </source>
</evidence>
<organism evidence="2 3">
    <name type="scientific">Leptospira semungkisensis</name>
    <dbReference type="NCBI Taxonomy" id="2484985"/>
    <lineage>
        <taxon>Bacteria</taxon>
        <taxon>Pseudomonadati</taxon>
        <taxon>Spirochaetota</taxon>
        <taxon>Spirochaetia</taxon>
        <taxon>Leptospirales</taxon>
        <taxon>Leptospiraceae</taxon>
        <taxon>Leptospira</taxon>
    </lineage>
</organism>
<proteinExistence type="predicted"/>
<feature type="transmembrane region" description="Helical" evidence="1">
    <location>
        <begin position="62"/>
        <end position="83"/>
    </location>
</feature>
<protein>
    <submittedName>
        <fullName evidence="2">Uncharacterized protein</fullName>
    </submittedName>
</protein>
<keyword evidence="1" id="KW-0812">Transmembrane</keyword>
<name>A0A4R9FP76_9LEPT</name>
<dbReference type="EMBL" id="RQEP01000019">
    <property type="protein sequence ID" value="TGJ99566.1"/>
    <property type="molecule type" value="Genomic_DNA"/>
</dbReference>
<dbReference type="AlphaFoldDB" id="A0A4R9FP76"/>
<dbReference type="OrthoDB" id="331624at2"/>
<evidence type="ECO:0000313" key="3">
    <source>
        <dbReference type="Proteomes" id="UP000297453"/>
    </source>
</evidence>
<keyword evidence="1" id="KW-1133">Transmembrane helix</keyword>
<keyword evidence="3" id="KW-1185">Reference proteome</keyword>
<reference evidence="2" key="1">
    <citation type="journal article" date="2019" name="PLoS Negl. Trop. Dis.">
        <title>Revisiting the worldwide diversity of Leptospira species in the environment.</title>
        <authorList>
            <person name="Vincent A.T."/>
            <person name="Schiettekatte O."/>
            <person name="Bourhy P."/>
            <person name="Veyrier F.J."/>
            <person name="Picardeau M."/>
        </authorList>
    </citation>
    <scope>NUCLEOTIDE SEQUENCE [LARGE SCALE GENOMIC DNA]</scope>
    <source>
        <strain evidence="2">SSS9</strain>
    </source>
</reference>
<evidence type="ECO:0000313" key="2">
    <source>
        <dbReference type="EMBL" id="TGJ99566.1"/>
    </source>
</evidence>
<keyword evidence="1" id="KW-0472">Membrane</keyword>
<sequence length="90" mass="10511">MFQLSEILNLIFDSIGLVVIIALYQIGMIPRYKLLFIAFLFVWLSSVFTVLEGFFLPDLLNFLEHFSFLLSGVFFLFAVRVYFMAKQDLV</sequence>